<dbReference type="RefSeq" id="WP_216243497.1">
    <property type="nucleotide sequence ID" value="NZ_JABACJ020000016.1"/>
</dbReference>
<sequence>MNHKTFEMHLEAALHRSTDIPADQTPGPDLINSRNQGHMDAVIWELKKEVVKKRSRKRIGFSDFLLLQIKMTGWKIWLLQGMMFLGFVFLITAILGPYIWLDHRYTTKLLCYFSILISMTALPFLHRSVHYKMQEVEAATRFSSMRLLLAKMLLLGIGDVFLLNMVLITAALRTSIYTGSLVLYLLFPFLLANGGALFLIGHLNAGHFLQGSLAFYTLLITLVTVVRYFSPAFFQQTLSSGWLAACAGMTVFCIWQLRYIIYRSSYSEMQLN</sequence>
<keyword evidence="1" id="KW-0472">Membrane</keyword>
<evidence type="ECO:0008006" key="4">
    <source>
        <dbReference type="Google" id="ProtNLM"/>
    </source>
</evidence>
<feature type="transmembrane region" description="Helical" evidence="1">
    <location>
        <begin position="76"/>
        <end position="99"/>
    </location>
</feature>
<accession>A0ABS6D6H4</accession>
<dbReference type="Proteomes" id="UP000723714">
    <property type="component" value="Unassembled WGS sequence"/>
</dbReference>
<feature type="transmembrane region" description="Helical" evidence="1">
    <location>
        <begin position="242"/>
        <end position="261"/>
    </location>
</feature>
<feature type="transmembrane region" description="Helical" evidence="1">
    <location>
        <begin position="181"/>
        <end position="201"/>
    </location>
</feature>
<keyword evidence="3" id="KW-1185">Reference proteome</keyword>
<dbReference type="EMBL" id="JABACJ020000016">
    <property type="protein sequence ID" value="MBU3877202.1"/>
    <property type="molecule type" value="Genomic_DNA"/>
</dbReference>
<proteinExistence type="predicted"/>
<keyword evidence="1" id="KW-1133">Transmembrane helix</keyword>
<feature type="transmembrane region" description="Helical" evidence="1">
    <location>
        <begin position="147"/>
        <end position="169"/>
    </location>
</feature>
<evidence type="ECO:0000256" key="1">
    <source>
        <dbReference type="SAM" id="Phobius"/>
    </source>
</evidence>
<name>A0ABS6D6H4_9FIRM</name>
<protein>
    <recommendedName>
        <fullName evidence="4">ABC-2 family transporter</fullName>
    </recommendedName>
</protein>
<evidence type="ECO:0000313" key="2">
    <source>
        <dbReference type="EMBL" id="MBU3877202.1"/>
    </source>
</evidence>
<gene>
    <name evidence="2" type="ORF">HGO97_015460</name>
</gene>
<feature type="transmembrane region" description="Helical" evidence="1">
    <location>
        <begin position="105"/>
        <end position="126"/>
    </location>
</feature>
<reference evidence="2 3" key="1">
    <citation type="submission" date="2021-06" db="EMBL/GenBank/DDBJ databases">
        <title>Faecalicatena sp. nov. isolated from porcine feces.</title>
        <authorList>
            <person name="Oh B.S."/>
            <person name="Lee J.H."/>
        </authorList>
    </citation>
    <scope>NUCLEOTIDE SEQUENCE [LARGE SCALE GENOMIC DNA]</scope>
    <source>
        <strain evidence="2 3">AGMB00832</strain>
    </source>
</reference>
<comment type="caution">
    <text evidence="2">The sequence shown here is derived from an EMBL/GenBank/DDBJ whole genome shotgun (WGS) entry which is preliminary data.</text>
</comment>
<feature type="transmembrane region" description="Helical" evidence="1">
    <location>
        <begin position="213"/>
        <end position="230"/>
    </location>
</feature>
<keyword evidence="1" id="KW-0812">Transmembrane</keyword>
<evidence type="ECO:0000313" key="3">
    <source>
        <dbReference type="Proteomes" id="UP000723714"/>
    </source>
</evidence>
<organism evidence="2 3">
    <name type="scientific">Faecalicatena faecalis</name>
    <dbReference type="NCBI Taxonomy" id="2726362"/>
    <lineage>
        <taxon>Bacteria</taxon>
        <taxon>Bacillati</taxon>
        <taxon>Bacillota</taxon>
        <taxon>Clostridia</taxon>
        <taxon>Lachnospirales</taxon>
        <taxon>Lachnospiraceae</taxon>
        <taxon>Faecalicatena</taxon>
    </lineage>
</organism>